<dbReference type="GO" id="GO:0003755">
    <property type="term" value="F:peptidyl-prolyl cis-trans isomerase activity"/>
    <property type="evidence" value="ECO:0007669"/>
    <property type="project" value="UniProtKB-EC"/>
</dbReference>
<organism evidence="5 6">
    <name type="scientific">Coprococcus intestinihominis</name>
    <dbReference type="NCBI Taxonomy" id="3133154"/>
    <lineage>
        <taxon>Bacteria</taxon>
        <taxon>Bacillati</taxon>
        <taxon>Bacillota</taxon>
        <taxon>Clostridia</taxon>
        <taxon>Lachnospirales</taxon>
        <taxon>Lachnospiraceae</taxon>
        <taxon>Coprococcus</taxon>
    </lineage>
</organism>
<dbReference type="EC" id="5.2.1.8" evidence="5"/>
<dbReference type="Pfam" id="PF13616">
    <property type="entry name" value="Rotamase_3"/>
    <property type="match status" value="1"/>
</dbReference>
<evidence type="ECO:0000256" key="1">
    <source>
        <dbReference type="PROSITE-ProRule" id="PRU00278"/>
    </source>
</evidence>
<proteinExistence type="predicted"/>
<feature type="transmembrane region" description="Helical" evidence="3">
    <location>
        <begin position="50"/>
        <end position="72"/>
    </location>
</feature>
<keyword evidence="3" id="KW-1133">Transmembrane helix</keyword>
<dbReference type="SUPFAM" id="SSF109998">
    <property type="entry name" value="Triger factor/SurA peptide-binding domain-like"/>
    <property type="match status" value="1"/>
</dbReference>
<feature type="compositionally biased region" description="Low complexity" evidence="2">
    <location>
        <begin position="271"/>
        <end position="296"/>
    </location>
</feature>
<gene>
    <name evidence="5" type="ORF">WMO25_09945</name>
</gene>
<evidence type="ECO:0000313" key="5">
    <source>
        <dbReference type="EMBL" id="MEQ2365416.1"/>
    </source>
</evidence>
<dbReference type="PROSITE" id="PS50198">
    <property type="entry name" value="PPIC_PPIASE_2"/>
    <property type="match status" value="1"/>
</dbReference>
<feature type="compositionally biased region" description="Low complexity" evidence="2">
    <location>
        <begin position="598"/>
        <end position="642"/>
    </location>
</feature>
<dbReference type="InterPro" id="IPR050245">
    <property type="entry name" value="PrsA_foldase"/>
</dbReference>
<dbReference type="EMBL" id="JBBMEK010000115">
    <property type="protein sequence ID" value="MEQ2365416.1"/>
    <property type="molecule type" value="Genomic_DNA"/>
</dbReference>
<accession>A0ABV1B7A2</accession>
<feature type="region of interest" description="Disordered" evidence="2">
    <location>
        <begin position="1"/>
        <end position="39"/>
    </location>
</feature>
<keyword evidence="3" id="KW-0472">Membrane</keyword>
<keyword evidence="1 5" id="KW-0413">Isomerase</keyword>
<dbReference type="RefSeq" id="WP_349085167.1">
    <property type="nucleotide sequence ID" value="NZ_JBBMEK010000115.1"/>
</dbReference>
<evidence type="ECO:0000256" key="2">
    <source>
        <dbReference type="SAM" id="MobiDB-lite"/>
    </source>
</evidence>
<dbReference type="PANTHER" id="PTHR47245:SF2">
    <property type="entry name" value="PEPTIDYL-PROLYL CIS-TRANS ISOMERASE HP_0175-RELATED"/>
    <property type="match status" value="1"/>
</dbReference>
<feature type="compositionally biased region" description="Basic and acidic residues" evidence="2">
    <location>
        <begin position="311"/>
        <end position="320"/>
    </location>
</feature>
<evidence type="ECO:0000313" key="6">
    <source>
        <dbReference type="Proteomes" id="UP001469749"/>
    </source>
</evidence>
<name>A0ABV1B7A2_9FIRM</name>
<dbReference type="Gene3D" id="3.10.50.40">
    <property type="match status" value="1"/>
</dbReference>
<feature type="compositionally biased region" description="Acidic residues" evidence="2">
    <location>
        <begin position="297"/>
        <end position="310"/>
    </location>
</feature>
<feature type="compositionally biased region" description="Basic and acidic residues" evidence="2">
    <location>
        <begin position="22"/>
        <end position="39"/>
    </location>
</feature>
<dbReference type="PANTHER" id="PTHR47245">
    <property type="entry name" value="PEPTIDYLPROLYL ISOMERASE"/>
    <property type="match status" value="1"/>
</dbReference>
<sequence>MGIAAVDMSEKNNKSNSPADNTKSEKKMTKYDLKMQRRQEEEKKAKKEKAIIKTGCILAVIICVCIAAWKFYDNYQEKHGPYITVGDHEIQKAEFDYYYYSSLNSFASTYGSYLSYFGLDTSKPLDQQQYSDTMTWDDYFQQQAVNQLKNVYALTDEANEKGFEYDASSDYDDMVTSIKSYAQQQGVSEDEYCKSVFGSDATLEGIKPYVEMSGLASAYYNDVKDNIEVTDDEINTYYDENKDNYDSVDYRVCKIEADMPEEETETETEAQTETAAESISETAAESTSETAMTETQTETESETMSAEESEAAAKAEEEAKEAAMAAAKAKADEMLSKIKDEASFEKVYNKYASDTTVDSLNTGKKKSSISPTDVANWLFDADRQAGDTTVIEDTANNAYYVVYFKDRYLDHIKTVDVRQILISADTSSSDAAETDETETTAAGETETAETESAEAQEQAKEDAKAAAKIKAEQILDDWKNGDATEDSFAELAKTYSDDTGSNTNGGLYEAVKEGQMVTNFNDWIFDASRKPGDTGIVESDYGYHIIYFVGDNKEEWYVNIKDTITSNKLNDYMSDLTADIEVKDSRHHVAYLHETEAATETTSDTAASTESAAASESAAETAASETETVAETTTETAETTAK</sequence>
<keyword evidence="6" id="KW-1185">Reference proteome</keyword>
<dbReference type="Proteomes" id="UP001469749">
    <property type="component" value="Unassembled WGS sequence"/>
</dbReference>
<dbReference type="InterPro" id="IPR027304">
    <property type="entry name" value="Trigger_fact/SurA_dom_sf"/>
</dbReference>
<reference evidence="5 6" key="1">
    <citation type="submission" date="2024-03" db="EMBL/GenBank/DDBJ databases">
        <title>Human intestinal bacterial collection.</title>
        <authorList>
            <person name="Pauvert C."/>
            <person name="Hitch T.C.A."/>
            <person name="Clavel T."/>
        </authorList>
    </citation>
    <scope>NUCLEOTIDE SEQUENCE [LARGE SCALE GENOMIC DNA]</scope>
    <source>
        <strain evidence="5 6">CLA-AA-H190</strain>
    </source>
</reference>
<feature type="region of interest" description="Disordered" evidence="2">
    <location>
        <begin position="425"/>
        <end position="463"/>
    </location>
</feature>
<feature type="compositionally biased region" description="Acidic residues" evidence="2">
    <location>
        <begin position="259"/>
        <end position="270"/>
    </location>
</feature>
<evidence type="ECO:0000256" key="3">
    <source>
        <dbReference type="SAM" id="Phobius"/>
    </source>
</evidence>
<dbReference type="Pfam" id="PF13624">
    <property type="entry name" value="SurA_N_3"/>
    <property type="match status" value="1"/>
</dbReference>
<dbReference type="InterPro" id="IPR046357">
    <property type="entry name" value="PPIase_dom_sf"/>
</dbReference>
<protein>
    <submittedName>
        <fullName evidence="5">Peptidylprolyl isomerase</fullName>
        <ecNumber evidence="5">5.2.1.8</ecNumber>
    </submittedName>
</protein>
<feature type="domain" description="PpiC" evidence="4">
    <location>
        <begin position="412"/>
        <end position="550"/>
    </location>
</feature>
<comment type="caution">
    <text evidence="5">The sequence shown here is derived from an EMBL/GenBank/DDBJ whole genome shotgun (WGS) entry which is preliminary data.</text>
</comment>
<dbReference type="InterPro" id="IPR000297">
    <property type="entry name" value="PPIase_PpiC"/>
</dbReference>
<feature type="region of interest" description="Disordered" evidence="2">
    <location>
        <begin position="596"/>
        <end position="642"/>
    </location>
</feature>
<evidence type="ECO:0000259" key="4">
    <source>
        <dbReference type="PROSITE" id="PS50198"/>
    </source>
</evidence>
<keyword evidence="3" id="KW-0812">Transmembrane</keyword>
<feature type="region of interest" description="Disordered" evidence="2">
    <location>
        <begin position="259"/>
        <end position="320"/>
    </location>
</feature>
<dbReference type="SUPFAM" id="SSF54534">
    <property type="entry name" value="FKBP-like"/>
    <property type="match status" value="1"/>
</dbReference>
<keyword evidence="1" id="KW-0697">Rotamase</keyword>